<dbReference type="SUPFAM" id="SSF46785">
    <property type="entry name" value="Winged helix' DNA-binding domain"/>
    <property type="match status" value="1"/>
</dbReference>
<organism evidence="2 3">
    <name type="scientific">Candidatus Brocadia sinica JPN1</name>
    <dbReference type="NCBI Taxonomy" id="1197129"/>
    <lineage>
        <taxon>Bacteria</taxon>
        <taxon>Pseudomonadati</taxon>
        <taxon>Planctomycetota</taxon>
        <taxon>Candidatus Brocadiia</taxon>
        <taxon>Candidatus Brocadiales</taxon>
        <taxon>Candidatus Brocadiaceae</taxon>
        <taxon>Candidatus Brocadia</taxon>
    </lineage>
</organism>
<dbReference type="InterPro" id="IPR005149">
    <property type="entry name" value="Tscrpt_reg_PadR_N"/>
</dbReference>
<sequence>MENFMDPVVRNFFLGFIKTHILHHASKGPIYGLWFIEELKKHGYDISPGTLYPILHSMEKDKFLRSYQEVVNGKVRKYYKTTAKGKKTLNEAKDKIQELINEIMEV</sequence>
<evidence type="ECO:0000259" key="1">
    <source>
        <dbReference type="Pfam" id="PF03551"/>
    </source>
</evidence>
<gene>
    <name evidence="2" type="ORF">BROSI_A3326</name>
</gene>
<dbReference type="InterPro" id="IPR036388">
    <property type="entry name" value="WH-like_DNA-bd_sf"/>
</dbReference>
<dbReference type="PANTHER" id="PTHR33169">
    <property type="entry name" value="PADR-FAMILY TRANSCRIPTIONAL REGULATOR"/>
    <property type="match status" value="1"/>
</dbReference>
<keyword evidence="3" id="KW-1185">Reference proteome</keyword>
<feature type="domain" description="Transcription regulator PadR N-terminal" evidence="1">
    <location>
        <begin position="21"/>
        <end position="90"/>
    </location>
</feature>
<evidence type="ECO:0000313" key="3">
    <source>
        <dbReference type="Proteomes" id="UP000032309"/>
    </source>
</evidence>
<dbReference type="Proteomes" id="UP000032309">
    <property type="component" value="Unassembled WGS sequence"/>
</dbReference>
<protein>
    <submittedName>
        <fullName evidence="2">Transcriptional regulators</fullName>
    </submittedName>
</protein>
<reference evidence="3" key="1">
    <citation type="journal article" date="2015" name="Genome Announc.">
        <title>Draft Genome Sequence of an Anaerobic Ammonium-Oxidizing Bacterium, "Candidatus Brocadia sinica".</title>
        <authorList>
            <person name="Oshiki M."/>
            <person name="Shinyako-Hata K."/>
            <person name="Satoh H."/>
            <person name="Okabe S."/>
        </authorList>
    </citation>
    <scope>NUCLEOTIDE SEQUENCE [LARGE SCALE GENOMIC DNA]</scope>
    <source>
        <strain evidence="3">JPN1</strain>
    </source>
</reference>
<dbReference type="PANTHER" id="PTHR33169:SF14">
    <property type="entry name" value="TRANSCRIPTIONAL REGULATOR RV3488"/>
    <property type="match status" value="1"/>
</dbReference>
<name>A0ABQ0K1I9_9BACT</name>
<dbReference type="EMBL" id="BAFN01000001">
    <property type="protein sequence ID" value="GAN34783.1"/>
    <property type="molecule type" value="Genomic_DNA"/>
</dbReference>
<evidence type="ECO:0000313" key="2">
    <source>
        <dbReference type="EMBL" id="GAN34783.1"/>
    </source>
</evidence>
<dbReference type="InterPro" id="IPR036390">
    <property type="entry name" value="WH_DNA-bd_sf"/>
</dbReference>
<accession>A0ABQ0K1I9</accession>
<comment type="caution">
    <text evidence="2">The sequence shown here is derived from an EMBL/GenBank/DDBJ whole genome shotgun (WGS) entry which is preliminary data.</text>
</comment>
<dbReference type="Pfam" id="PF03551">
    <property type="entry name" value="PadR"/>
    <property type="match status" value="1"/>
</dbReference>
<proteinExistence type="predicted"/>
<dbReference type="Gene3D" id="1.10.10.10">
    <property type="entry name" value="Winged helix-like DNA-binding domain superfamily/Winged helix DNA-binding domain"/>
    <property type="match status" value="1"/>
</dbReference>
<dbReference type="InterPro" id="IPR052509">
    <property type="entry name" value="Metal_resp_DNA-bind_regulator"/>
</dbReference>